<dbReference type="PROSITE" id="PS50252">
    <property type="entry name" value="TBOX_3"/>
    <property type="match status" value="1"/>
</dbReference>
<evidence type="ECO:0000256" key="13">
    <source>
        <dbReference type="ARBA" id="ARBA00081928"/>
    </source>
</evidence>
<feature type="compositionally biased region" description="Gly residues" evidence="15">
    <location>
        <begin position="34"/>
        <end position="73"/>
    </location>
</feature>
<dbReference type="GO" id="GO:0072676">
    <property type="term" value="P:lymphocyte migration"/>
    <property type="evidence" value="ECO:0007669"/>
    <property type="project" value="UniProtKB-ARBA"/>
</dbReference>
<dbReference type="PANTHER" id="PTHR11267:SF125">
    <property type="entry name" value="T-BOX TRANSCRIPTION FACTOR TBX21"/>
    <property type="match status" value="1"/>
</dbReference>
<evidence type="ECO:0000256" key="6">
    <source>
        <dbReference type="ARBA" id="ARBA00023015"/>
    </source>
</evidence>
<evidence type="ECO:0000256" key="14">
    <source>
        <dbReference type="PROSITE-ProRule" id="PRU00201"/>
    </source>
</evidence>
<dbReference type="PROSITE" id="PS01283">
    <property type="entry name" value="TBOX_1"/>
    <property type="match status" value="1"/>
</dbReference>
<dbReference type="PANTHER" id="PTHR11267">
    <property type="entry name" value="T-BOX PROTEIN-RELATED"/>
    <property type="match status" value="1"/>
</dbReference>
<evidence type="ECO:0000256" key="3">
    <source>
        <dbReference type="ARBA" id="ARBA00022499"/>
    </source>
</evidence>
<evidence type="ECO:0000256" key="12">
    <source>
        <dbReference type="ARBA" id="ARBA00078344"/>
    </source>
</evidence>
<dbReference type="SMART" id="SM00425">
    <property type="entry name" value="TBOX"/>
    <property type="match status" value="1"/>
</dbReference>
<dbReference type="GO" id="GO:0000981">
    <property type="term" value="F:DNA-binding transcription factor activity, RNA polymerase II-specific"/>
    <property type="evidence" value="ECO:0007669"/>
    <property type="project" value="TreeGrafter"/>
</dbReference>
<feature type="region of interest" description="Disordered" evidence="15">
    <location>
        <begin position="1"/>
        <end position="96"/>
    </location>
</feature>
<keyword evidence="7 14" id="KW-0238">DNA-binding</keyword>
<accession>A0A8U8BKM1</accession>
<evidence type="ECO:0000256" key="1">
    <source>
        <dbReference type="ARBA" id="ARBA00004123"/>
    </source>
</evidence>
<dbReference type="GO" id="GO:0045892">
    <property type="term" value="P:negative regulation of DNA-templated transcription"/>
    <property type="evidence" value="ECO:0007669"/>
    <property type="project" value="UniProtKB-ARBA"/>
</dbReference>
<dbReference type="Pfam" id="PF00907">
    <property type="entry name" value="T-box"/>
    <property type="match status" value="1"/>
</dbReference>
<dbReference type="InterPro" id="IPR036960">
    <property type="entry name" value="T-box_sf"/>
</dbReference>
<evidence type="ECO:0000256" key="15">
    <source>
        <dbReference type="SAM" id="MobiDB-lite"/>
    </source>
</evidence>
<comment type="subcellular location">
    <subcellularLocation>
        <location evidence="1 14">Nucleus</location>
    </subcellularLocation>
</comment>
<dbReference type="InterPro" id="IPR018186">
    <property type="entry name" value="TF_T-box_CS"/>
</dbReference>
<dbReference type="InterPro" id="IPR046360">
    <property type="entry name" value="T-box_DNA-bd"/>
</dbReference>
<feature type="compositionally biased region" description="Pro residues" evidence="15">
    <location>
        <begin position="465"/>
        <end position="484"/>
    </location>
</feature>
<dbReference type="Ensembl" id="ENSCPVT00000016380.2">
    <property type="protein sequence ID" value="ENSCPVP00000015686.2"/>
    <property type="gene ID" value="ENSCPVG00000011450.2"/>
</dbReference>
<feature type="compositionally biased region" description="Low complexity" evidence="15">
    <location>
        <begin position="572"/>
        <end position="581"/>
    </location>
</feature>
<keyword evidence="9" id="KW-0804">Transcription</keyword>
<keyword evidence="18" id="KW-1185">Reference proteome</keyword>
<dbReference type="GO" id="GO:0000978">
    <property type="term" value="F:RNA polymerase II cis-regulatory region sequence-specific DNA binding"/>
    <property type="evidence" value="ECO:0007669"/>
    <property type="project" value="InterPro"/>
</dbReference>
<dbReference type="FunFam" id="2.60.40.820:FF:000011">
    <property type="entry name" value="T-box transcription factor TBX21"/>
    <property type="match status" value="1"/>
</dbReference>
<evidence type="ECO:0000256" key="9">
    <source>
        <dbReference type="ARBA" id="ARBA00023163"/>
    </source>
</evidence>
<feature type="compositionally biased region" description="Gly residues" evidence="15">
    <location>
        <begin position="1"/>
        <end position="26"/>
    </location>
</feature>
<keyword evidence="5" id="KW-0832">Ubl conjugation</keyword>
<evidence type="ECO:0000313" key="17">
    <source>
        <dbReference type="Ensembl" id="ENSCPVP00000015686.2"/>
    </source>
</evidence>
<dbReference type="PRINTS" id="PR00937">
    <property type="entry name" value="TBOX"/>
</dbReference>
<dbReference type="Gene3D" id="2.60.40.820">
    <property type="entry name" value="Transcription factor, T-box"/>
    <property type="match status" value="1"/>
</dbReference>
<keyword evidence="3" id="KW-1017">Isopeptide bond</keyword>
<dbReference type="InterPro" id="IPR032385">
    <property type="entry name" value="T-box_assoc"/>
</dbReference>
<evidence type="ECO:0000256" key="5">
    <source>
        <dbReference type="ARBA" id="ARBA00022843"/>
    </source>
</evidence>
<dbReference type="GO" id="GO:0005634">
    <property type="term" value="C:nucleus"/>
    <property type="evidence" value="ECO:0007669"/>
    <property type="project" value="UniProtKB-SubCell"/>
</dbReference>
<evidence type="ECO:0000256" key="4">
    <source>
        <dbReference type="ARBA" id="ARBA00022553"/>
    </source>
</evidence>
<dbReference type="GO" id="GO:0045893">
    <property type="term" value="P:positive regulation of DNA-templated transcription"/>
    <property type="evidence" value="ECO:0007669"/>
    <property type="project" value="InterPro"/>
</dbReference>
<accession>A0A8C3N5Z8</accession>
<dbReference type="CDD" id="cd20203">
    <property type="entry name" value="T-box_TBX21"/>
    <property type="match status" value="1"/>
</dbReference>
<dbReference type="Proteomes" id="UP000694382">
    <property type="component" value="Chromosome 27"/>
</dbReference>
<evidence type="ECO:0000256" key="10">
    <source>
        <dbReference type="ARBA" id="ARBA00023242"/>
    </source>
</evidence>
<dbReference type="InterPro" id="IPR001699">
    <property type="entry name" value="TF_T-box"/>
</dbReference>
<reference evidence="17" key="2">
    <citation type="submission" date="2025-08" db="UniProtKB">
        <authorList>
            <consortium name="Ensembl"/>
        </authorList>
    </citation>
    <scope>IDENTIFICATION</scope>
</reference>
<keyword evidence="6" id="KW-0805">Transcription regulation</keyword>
<dbReference type="InterPro" id="IPR008967">
    <property type="entry name" value="p53-like_TF_DNA-bd_sf"/>
</dbReference>
<feature type="region of interest" description="Disordered" evidence="15">
    <location>
        <begin position="462"/>
        <end position="486"/>
    </location>
</feature>
<reference evidence="17" key="3">
    <citation type="submission" date="2025-09" db="UniProtKB">
        <authorList>
            <consortium name="Ensembl"/>
        </authorList>
    </citation>
    <scope>IDENTIFICATION</scope>
</reference>
<dbReference type="Pfam" id="PF16176">
    <property type="entry name" value="T-box_assoc"/>
    <property type="match status" value="1"/>
</dbReference>
<keyword evidence="4" id="KW-0597">Phosphoprotein</keyword>
<feature type="compositionally biased region" description="Low complexity" evidence="15">
    <location>
        <begin position="591"/>
        <end position="603"/>
    </location>
</feature>
<sequence length="625" mass="64646">MARPGVGTGQGTGVGTGQGTGQGTGVALGVARGWHGGGHGTGHGGGHGTGHRSGTGGGTGVGTGQDTGGGTVCLGGTRRGRALSTTPQGLGRGCGRSSAAEPLLWIRGAGPGRCSAEAPAPAAAAGAEPPRHFWGFSAAFGYFCGVVFWLPLPLGCPGAAAARGPPGSTGHGGGGGSAAGRAALSGYGGTEGAFGGGGGALCPPLCALPGYRAAGKVQVMLNNYPLWAKFHKHQTEMIITKQGRRMFPFLSFSLSGLNPAAHYSVCVDVVLVDQHHWRYQGGKWVQCGKAEGSMPGNRLYLHPDSPNTGAHWMRQEVSFGKLKLTNNKGASNNVGQMIVLQSLHKYQPRLHVTEVKEGEGEDGYPSPHTHTFAFPETQFIAVTAYQNADITQLKIDHNPFAKGFRDNFDSMYPGSESDRLTPSPPEAPGCPQLLPAPRFQPFLPEQLPLPPGRFFGAERGAAALPLPPKDPPPWFFPPQQPPGPGALDYGGFEGGYGGGKALPYGVKPLPLPPGPHPPLPYYPEGPGGFAGGWSPAQLGPKGGAAALGWYREPREEKGKQPGGWGGEPPAPGAAGDSSDSGLYECKRRRLSPYPSSTESSSPPRNGDVYDKEPLADGAYYGYYGN</sequence>
<keyword evidence="2" id="KW-0678">Repressor</keyword>
<keyword evidence="10 14" id="KW-0539">Nucleus</keyword>
<evidence type="ECO:0000256" key="11">
    <source>
        <dbReference type="ARBA" id="ARBA00072238"/>
    </source>
</evidence>
<proteinExistence type="predicted"/>
<dbReference type="AlphaFoldDB" id="A0A8C3N5Z8"/>
<feature type="region of interest" description="Disordered" evidence="15">
    <location>
        <begin position="406"/>
        <end position="429"/>
    </location>
</feature>
<dbReference type="GO" id="GO:0000785">
    <property type="term" value="C:chromatin"/>
    <property type="evidence" value="ECO:0007669"/>
    <property type="project" value="TreeGrafter"/>
</dbReference>
<evidence type="ECO:0000256" key="8">
    <source>
        <dbReference type="ARBA" id="ARBA00023159"/>
    </source>
</evidence>
<comment type="caution">
    <text evidence="14">Lacks conserved residue(s) required for the propagation of feature annotation.</text>
</comment>
<dbReference type="SUPFAM" id="SSF49417">
    <property type="entry name" value="p53-like transcription factors"/>
    <property type="match status" value="1"/>
</dbReference>
<dbReference type="GO" id="GO:0001708">
    <property type="term" value="P:cell fate specification"/>
    <property type="evidence" value="ECO:0007669"/>
    <property type="project" value="TreeGrafter"/>
</dbReference>
<name>A0A8C3N5Z8_GEOPR</name>
<protein>
    <recommendedName>
        <fullName evidence="11">T-box transcription factor TBX21</fullName>
    </recommendedName>
    <alternativeName>
        <fullName evidence="12">T-cell-specific T-box transcription factor T-bet</fullName>
    </alternativeName>
    <alternativeName>
        <fullName evidence="13">Transcription factor TBLYM</fullName>
    </alternativeName>
</protein>
<reference evidence="17" key="1">
    <citation type="submission" date="2020-02" db="EMBL/GenBank/DDBJ databases">
        <authorList>
            <person name="Enbody D E."/>
            <person name="Pettersson E M."/>
        </authorList>
    </citation>
    <scope>NUCLEOTIDE SEQUENCE [LARGE SCALE GENOMIC DNA]</scope>
</reference>
<evidence type="ECO:0000313" key="18">
    <source>
        <dbReference type="Proteomes" id="UP000694382"/>
    </source>
</evidence>
<organism evidence="17 18">
    <name type="scientific">Geospiza parvula</name>
    <name type="common">Small tree-finch</name>
    <name type="synonym">Camarhynchus parvulus</name>
    <dbReference type="NCBI Taxonomy" id="87175"/>
    <lineage>
        <taxon>Eukaryota</taxon>
        <taxon>Metazoa</taxon>
        <taxon>Chordata</taxon>
        <taxon>Craniata</taxon>
        <taxon>Vertebrata</taxon>
        <taxon>Euteleostomi</taxon>
        <taxon>Archelosauria</taxon>
        <taxon>Archosauria</taxon>
        <taxon>Dinosauria</taxon>
        <taxon>Saurischia</taxon>
        <taxon>Theropoda</taxon>
        <taxon>Coelurosauria</taxon>
        <taxon>Aves</taxon>
        <taxon>Neognathae</taxon>
        <taxon>Neoaves</taxon>
        <taxon>Telluraves</taxon>
        <taxon>Australaves</taxon>
        <taxon>Passeriformes</taxon>
        <taxon>Thraupidae</taxon>
        <taxon>Camarhynchus</taxon>
    </lineage>
</organism>
<keyword evidence="8" id="KW-0010">Activator</keyword>
<feature type="region of interest" description="Disordered" evidence="15">
    <location>
        <begin position="544"/>
        <end position="625"/>
    </location>
</feature>
<dbReference type="PROSITE" id="PS01264">
    <property type="entry name" value="TBOX_2"/>
    <property type="match status" value="1"/>
</dbReference>
<evidence type="ECO:0000259" key="16">
    <source>
        <dbReference type="PROSITE" id="PS50252"/>
    </source>
</evidence>
<evidence type="ECO:0000256" key="2">
    <source>
        <dbReference type="ARBA" id="ARBA00022491"/>
    </source>
</evidence>
<evidence type="ECO:0000256" key="7">
    <source>
        <dbReference type="ARBA" id="ARBA00023125"/>
    </source>
</evidence>
<feature type="domain" description="T-box" evidence="16">
    <location>
        <begin position="221"/>
        <end position="406"/>
    </location>
</feature>